<keyword evidence="3" id="KW-1185">Reference proteome</keyword>
<dbReference type="STRING" id="416450.A0A1V6Q0Z4"/>
<protein>
    <submittedName>
        <fullName evidence="2">Uncharacterized protein</fullName>
    </submittedName>
</protein>
<proteinExistence type="predicted"/>
<reference evidence="3" key="1">
    <citation type="journal article" date="2017" name="Nat. Microbiol.">
        <title>Global analysis of biosynthetic gene clusters reveals vast potential of secondary metabolite production in Penicillium species.</title>
        <authorList>
            <person name="Nielsen J.C."/>
            <person name="Grijseels S."/>
            <person name="Prigent S."/>
            <person name="Ji B."/>
            <person name="Dainat J."/>
            <person name="Nielsen K.F."/>
            <person name="Frisvad J.C."/>
            <person name="Workman M."/>
            <person name="Nielsen J."/>
        </authorList>
    </citation>
    <scope>NUCLEOTIDE SEQUENCE [LARGE SCALE GENOMIC DNA]</scope>
    <source>
        <strain evidence="3">IBT 31811</strain>
    </source>
</reference>
<dbReference type="EMBL" id="MDYN01000019">
    <property type="protein sequence ID" value="OQD82940.1"/>
    <property type="molecule type" value="Genomic_DNA"/>
</dbReference>
<name>A0A1V6Q0Z4_9EURO</name>
<dbReference type="Proteomes" id="UP000191672">
    <property type="component" value="Unassembled WGS sequence"/>
</dbReference>
<dbReference type="AlphaFoldDB" id="A0A1V6Q0Z4"/>
<evidence type="ECO:0000313" key="2">
    <source>
        <dbReference type="EMBL" id="OQD82940.1"/>
    </source>
</evidence>
<accession>A0A1V6Q0Z4</accession>
<evidence type="ECO:0000256" key="1">
    <source>
        <dbReference type="SAM" id="MobiDB-lite"/>
    </source>
</evidence>
<comment type="caution">
    <text evidence="2">The sequence shown here is derived from an EMBL/GenBank/DDBJ whole genome shotgun (WGS) entry which is preliminary data.</text>
</comment>
<feature type="region of interest" description="Disordered" evidence="1">
    <location>
        <begin position="14"/>
        <end position="38"/>
    </location>
</feature>
<organism evidence="2 3">
    <name type="scientific">Penicillium antarcticum</name>
    <dbReference type="NCBI Taxonomy" id="416450"/>
    <lineage>
        <taxon>Eukaryota</taxon>
        <taxon>Fungi</taxon>
        <taxon>Dikarya</taxon>
        <taxon>Ascomycota</taxon>
        <taxon>Pezizomycotina</taxon>
        <taxon>Eurotiomycetes</taxon>
        <taxon>Eurotiomycetidae</taxon>
        <taxon>Eurotiales</taxon>
        <taxon>Aspergillaceae</taxon>
        <taxon>Penicillium</taxon>
    </lineage>
</organism>
<evidence type="ECO:0000313" key="3">
    <source>
        <dbReference type="Proteomes" id="UP000191672"/>
    </source>
</evidence>
<sequence>MKLLPFNGCGLRPPPGESCSSEHTAMPETANPSPPPSHSRFRGICPGHIFDSLGYHVEKKDPIFKAAKEFTHDFDESICTVEGLTEFDADERVLVLMAHDHPFLPIFTGEEDNDGAWFFPHRTLNDWPQADLRERGRQRFRNDVKAAIEKE</sequence>
<gene>
    <name evidence="2" type="ORF">PENANT_c019G05249</name>
</gene>